<gene>
    <name evidence="3" type="primary">Rpgrip1l</name>
    <name evidence="3" type="ORF">CEXT_474331</name>
</gene>
<evidence type="ECO:0000313" key="4">
    <source>
        <dbReference type="Proteomes" id="UP001054945"/>
    </source>
</evidence>
<evidence type="ECO:0000313" key="3">
    <source>
        <dbReference type="EMBL" id="GIY01748.1"/>
    </source>
</evidence>
<feature type="compositionally biased region" description="Low complexity" evidence="1">
    <location>
        <begin position="65"/>
        <end position="77"/>
    </location>
</feature>
<feature type="compositionally biased region" description="Low complexity" evidence="1">
    <location>
        <begin position="1"/>
        <end position="10"/>
    </location>
</feature>
<dbReference type="AlphaFoldDB" id="A0AAV4PW03"/>
<name>A0AAV4PW03_CAEEX</name>
<feature type="region of interest" description="Disordered" evidence="1">
    <location>
        <begin position="1"/>
        <end position="83"/>
    </location>
</feature>
<feature type="domain" description="RPGRIP1 C-terminal" evidence="2">
    <location>
        <begin position="138"/>
        <end position="190"/>
    </location>
</feature>
<sequence length="194" mass="21539">MKESFSYVPPVTTPPLSPSSDEEMTAIQDPSMSIPITTPPVPKPRRSIPSKIVSPAPVAGNTTFSISGSSSQASSESSAHENPIPSVSLQFARQNTQPLDLNHPSKIISQVEKIRIKRMNGQILCQILKRKLLMKVPTIVIVVSHLKLNADAAILQDSLIKLLYVEYRFLDYPLEELETPFSLPKKRCTRENCF</sequence>
<dbReference type="Pfam" id="PF18111">
    <property type="entry name" value="RPGR1_C"/>
    <property type="match status" value="1"/>
</dbReference>
<organism evidence="3 4">
    <name type="scientific">Caerostris extrusa</name>
    <name type="common">Bark spider</name>
    <name type="synonym">Caerostris bankana</name>
    <dbReference type="NCBI Taxonomy" id="172846"/>
    <lineage>
        <taxon>Eukaryota</taxon>
        <taxon>Metazoa</taxon>
        <taxon>Ecdysozoa</taxon>
        <taxon>Arthropoda</taxon>
        <taxon>Chelicerata</taxon>
        <taxon>Arachnida</taxon>
        <taxon>Araneae</taxon>
        <taxon>Araneomorphae</taxon>
        <taxon>Entelegynae</taxon>
        <taxon>Araneoidea</taxon>
        <taxon>Araneidae</taxon>
        <taxon>Caerostris</taxon>
    </lineage>
</organism>
<keyword evidence="4" id="KW-1185">Reference proteome</keyword>
<reference evidence="3 4" key="1">
    <citation type="submission" date="2021-06" db="EMBL/GenBank/DDBJ databases">
        <title>Caerostris extrusa draft genome.</title>
        <authorList>
            <person name="Kono N."/>
            <person name="Arakawa K."/>
        </authorList>
    </citation>
    <scope>NUCLEOTIDE SEQUENCE [LARGE SCALE GENOMIC DNA]</scope>
</reference>
<evidence type="ECO:0000259" key="2">
    <source>
        <dbReference type="Pfam" id="PF18111"/>
    </source>
</evidence>
<dbReference type="InterPro" id="IPR035892">
    <property type="entry name" value="C2_domain_sf"/>
</dbReference>
<dbReference type="Gene3D" id="2.60.40.150">
    <property type="entry name" value="C2 domain"/>
    <property type="match status" value="1"/>
</dbReference>
<evidence type="ECO:0000256" key="1">
    <source>
        <dbReference type="SAM" id="MobiDB-lite"/>
    </source>
</evidence>
<protein>
    <submittedName>
        <fullName evidence="3">Protein fantom</fullName>
    </submittedName>
</protein>
<dbReference type="InterPro" id="IPR041091">
    <property type="entry name" value="RPGRIP1_C"/>
</dbReference>
<accession>A0AAV4PW03</accession>
<comment type="caution">
    <text evidence="3">The sequence shown here is derived from an EMBL/GenBank/DDBJ whole genome shotgun (WGS) entry which is preliminary data.</text>
</comment>
<dbReference type="Proteomes" id="UP001054945">
    <property type="component" value="Unassembled WGS sequence"/>
</dbReference>
<dbReference type="EMBL" id="BPLR01005365">
    <property type="protein sequence ID" value="GIY01748.1"/>
    <property type="molecule type" value="Genomic_DNA"/>
</dbReference>
<proteinExistence type="predicted"/>